<gene>
    <name evidence="2" type="ORF">Tco_0752458</name>
</gene>
<dbReference type="EMBL" id="BQNB010011085">
    <property type="protein sequence ID" value="GJS85917.1"/>
    <property type="molecule type" value="Genomic_DNA"/>
</dbReference>
<accession>A0ABQ4ZA91</accession>
<evidence type="ECO:0000313" key="2">
    <source>
        <dbReference type="EMBL" id="GJS85917.1"/>
    </source>
</evidence>
<comment type="caution">
    <text evidence="2">The sequence shown here is derived from an EMBL/GenBank/DDBJ whole genome shotgun (WGS) entry which is preliminary data.</text>
</comment>
<reference evidence="2" key="1">
    <citation type="journal article" date="2022" name="Int. J. Mol. Sci.">
        <title>Draft Genome of Tanacetum Coccineum: Genomic Comparison of Closely Related Tanacetum-Family Plants.</title>
        <authorList>
            <person name="Yamashiro T."/>
            <person name="Shiraishi A."/>
            <person name="Nakayama K."/>
            <person name="Satake H."/>
        </authorList>
    </citation>
    <scope>NUCLEOTIDE SEQUENCE</scope>
</reference>
<feature type="region of interest" description="Disordered" evidence="1">
    <location>
        <begin position="86"/>
        <end position="240"/>
    </location>
</feature>
<evidence type="ECO:0008006" key="4">
    <source>
        <dbReference type="Google" id="ProtNLM"/>
    </source>
</evidence>
<dbReference type="Proteomes" id="UP001151760">
    <property type="component" value="Unassembled WGS sequence"/>
</dbReference>
<feature type="compositionally biased region" description="Acidic residues" evidence="1">
    <location>
        <begin position="190"/>
        <end position="199"/>
    </location>
</feature>
<keyword evidence="3" id="KW-1185">Reference proteome</keyword>
<organism evidence="2 3">
    <name type="scientific">Tanacetum coccineum</name>
    <dbReference type="NCBI Taxonomy" id="301880"/>
    <lineage>
        <taxon>Eukaryota</taxon>
        <taxon>Viridiplantae</taxon>
        <taxon>Streptophyta</taxon>
        <taxon>Embryophyta</taxon>
        <taxon>Tracheophyta</taxon>
        <taxon>Spermatophyta</taxon>
        <taxon>Magnoliopsida</taxon>
        <taxon>eudicotyledons</taxon>
        <taxon>Gunneridae</taxon>
        <taxon>Pentapetalae</taxon>
        <taxon>asterids</taxon>
        <taxon>campanulids</taxon>
        <taxon>Asterales</taxon>
        <taxon>Asteraceae</taxon>
        <taxon>Asteroideae</taxon>
        <taxon>Anthemideae</taxon>
        <taxon>Anthemidinae</taxon>
        <taxon>Tanacetum</taxon>
    </lineage>
</organism>
<proteinExistence type="predicted"/>
<sequence length="377" mass="41303">MQYPHKNQSNGGDHDGDDGEDNGRRSIGEDDGYHGGEEGLTMVRTLFIHVGNSTVSYTSISSDSDPLAWGIPLMDADEVLKMDPYEEVSQQGQAAPPLPAYAPDPIELEDHPLPGDALPVALSPGYNADSNLEEDLEEDPANYLVDGGDNDDESSDDDDDDKDEEEEDHQAPADSTAVASPTSDHVPSVEETEPFETDESAATPPPQPLREENNIFEESEEEKVQETEFGVPSSEKVNKSEDPFGIYSLLQKNKTNMENKVDEEDHSLSHPPGFTPEVDQFEGNAMGDIAEKVYTEKENDVNSFVNKDIGNNDSNSVNNNVEPTDLDRSKLLRSGGSILNFMEEVVKVGQTMGYNMEGCIKDINDIIESQGEFGVIR</sequence>
<reference evidence="2" key="2">
    <citation type="submission" date="2022-01" db="EMBL/GenBank/DDBJ databases">
        <authorList>
            <person name="Yamashiro T."/>
            <person name="Shiraishi A."/>
            <person name="Satake H."/>
            <person name="Nakayama K."/>
        </authorList>
    </citation>
    <scope>NUCLEOTIDE SEQUENCE</scope>
</reference>
<feature type="region of interest" description="Disordered" evidence="1">
    <location>
        <begin position="1"/>
        <end position="36"/>
    </location>
</feature>
<feature type="compositionally biased region" description="Acidic residues" evidence="1">
    <location>
        <begin position="214"/>
        <end position="223"/>
    </location>
</feature>
<feature type="compositionally biased region" description="Acidic residues" evidence="1">
    <location>
        <begin position="148"/>
        <end position="168"/>
    </location>
</feature>
<protein>
    <recommendedName>
        <fullName evidence="4">RNA-directed DNA polymerase, eukaryota</fullName>
    </recommendedName>
</protein>
<name>A0ABQ4ZA91_9ASTR</name>
<feature type="compositionally biased region" description="Polar residues" evidence="1">
    <location>
        <begin position="1"/>
        <end position="10"/>
    </location>
</feature>
<feature type="compositionally biased region" description="Basic and acidic residues" evidence="1">
    <location>
        <begin position="21"/>
        <end position="36"/>
    </location>
</feature>
<feature type="compositionally biased region" description="Acidic residues" evidence="1">
    <location>
        <begin position="131"/>
        <end position="140"/>
    </location>
</feature>
<evidence type="ECO:0000256" key="1">
    <source>
        <dbReference type="SAM" id="MobiDB-lite"/>
    </source>
</evidence>
<evidence type="ECO:0000313" key="3">
    <source>
        <dbReference type="Proteomes" id="UP001151760"/>
    </source>
</evidence>